<dbReference type="CDD" id="cd00761">
    <property type="entry name" value="Glyco_tranf_GTA_type"/>
    <property type="match status" value="1"/>
</dbReference>
<reference evidence="3" key="1">
    <citation type="submission" date="2017-06" db="EMBL/GenBank/DDBJ databases">
        <authorList>
            <person name="Varghese N."/>
            <person name="Submissions S."/>
        </authorList>
    </citation>
    <scope>NUCLEOTIDE SEQUENCE [LARGE SCALE GENOMIC DNA]</scope>
    <source>
        <strain evidence="3">DSM 137</strain>
    </source>
</reference>
<dbReference type="SUPFAM" id="SSF53448">
    <property type="entry name" value="Nucleotide-diphospho-sugar transferases"/>
    <property type="match status" value="1"/>
</dbReference>
<dbReference type="InterPro" id="IPR029044">
    <property type="entry name" value="Nucleotide-diphossugar_trans"/>
</dbReference>
<evidence type="ECO:0000259" key="1">
    <source>
        <dbReference type="Pfam" id="PF00535"/>
    </source>
</evidence>
<dbReference type="GO" id="GO:0016740">
    <property type="term" value="F:transferase activity"/>
    <property type="evidence" value="ECO:0007669"/>
    <property type="project" value="UniProtKB-KW"/>
</dbReference>
<dbReference type="PANTHER" id="PTHR43685">
    <property type="entry name" value="GLYCOSYLTRANSFERASE"/>
    <property type="match status" value="1"/>
</dbReference>
<dbReference type="Gene3D" id="3.90.550.10">
    <property type="entry name" value="Spore Coat Polysaccharide Biosynthesis Protein SpsA, Chain A"/>
    <property type="match status" value="1"/>
</dbReference>
<dbReference type="EMBL" id="FYDG01000001">
    <property type="protein sequence ID" value="SNB51137.1"/>
    <property type="molecule type" value="Genomic_DNA"/>
</dbReference>
<dbReference type="OrthoDB" id="9807414at2"/>
<keyword evidence="3" id="KW-1185">Reference proteome</keyword>
<sequence length="871" mass="94827">MAPDVELVVIVPAFKQPGLLVEAVDSVLNQDAGFPIAALIVDDGCPLPETRVLGLALARAHPGKVITLRRRNGGLSAARNFGLDHAPRLFPHYRAAFFLDADNRLAPGALRKMAAQLDAAEPEIGWVYPDIDTFGRAESFSVAGDYSALAHLRENFCEAGSLVARRVIDAGVRFDESMRDGFEDWDFWLQAARKGFRGQHARDCGFQYRRRAESMLSGAERRRAAILADMRDKHAPLFQARSLIRLEEREAPRFAKFEPGATGVELFVDPRRRQSLDLAEANRRLARARRAPHQAWFPDLFVFAAPGALERLAEARLDRAALWRAQRLLQTCALVAVRFEADAKRLGLTAAEAAGPDALDGAALLIARADDALDPSRAASSAGLADLFRDSGAELVCRGPDLSVAADGLLAFAVDVVEDLAQAQRAFSPQKSDWRREWRRTRRDIRATYSLIEPVGPVLPHVAPEGAGRARPQVGFILPLVAFGGVEKVVLNAARAVRDAGCDAHLFVMRENEAALAGELREIFDTVAFMDHPGARADAWDRIYQTAGASNCARDDFIPDGLGLLATMDVVLNTHSLAAHSLMAGLRRQGARAYVGLHLVELSPQGHPMGGPHVALGFEHVYDGFLVVSQQLRAWCVARGIPADKILLARNAPSYPTEPEALARALARRARRPRGRLRALYIGRLDPQKGVDRLEEIMAETEGAPLDWRVIGRAVLDESTALEARLARRMGRPVEAPLDAPAELDAAYAWADVVVLPSRFEGAPLTILEAQRFGCAPIATRVGAVEEMIEDGVDGFLIAETSDARVVEDFAARLRELAGAPQRLETLARAAAARQAQASWSANLRDWLAHALPPADAPAPDAPSTGERIHA</sequence>
<accession>A0A212PW41</accession>
<dbReference type="InterPro" id="IPR050834">
    <property type="entry name" value="Glycosyltransf_2"/>
</dbReference>
<evidence type="ECO:0000313" key="3">
    <source>
        <dbReference type="Proteomes" id="UP000198418"/>
    </source>
</evidence>
<dbReference type="SUPFAM" id="SSF53756">
    <property type="entry name" value="UDP-Glycosyltransferase/glycogen phosphorylase"/>
    <property type="match status" value="1"/>
</dbReference>
<dbReference type="Pfam" id="PF00535">
    <property type="entry name" value="Glycos_transf_2"/>
    <property type="match status" value="1"/>
</dbReference>
<name>A0A212PW41_RHOAC</name>
<dbReference type="PANTHER" id="PTHR43685:SF2">
    <property type="entry name" value="GLYCOSYLTRANSFERASE 2-LIKE DOMAIN-CONTAINING PROTEIN"/>
    <property type="match status" value="1"/>
</dbReference>
<dbReference type="RefSeq" id="WP_088518565.1">
    <property type="nucleotide sequence ID" value="NZ_FYDG01000001.1"/>
</dbReference>
<gene>
    <name evidence="2" type="ORF">SAMN06265338_10145</name>
</gene>
<feature type="domain" description="Glycosyltransferase 2-like" evidence="1">
    <location>
        <begin position="9"/>
        <end position="132"/>
    </location>
</feature>
<proteinExistence type="predicted"/>
<dbReference type="InterPro" id="IPR001173">
    <property type="entry name" value="Glyco_trans_2-like"/>
</dbReference>
<dbReference type="CDD" id="cd03801">
    <property type="entry name" value="GT4_PimA-like"/>
    <property type="match status" value="1"/>
</dbReference>
<dbReference type="AlphaFoldDB" id="A0A212PW41"/>
<dbReference type="Proteomes" id="UP000198418">
    <property type="component" value="Unassembled WGS sequence"/>
</dbReference>
<protein>
    <submittedName>
        <fullName evidence="2">Glycosyltransferase involved in cell wall bisynthesis</fullName>
    </submittedName>
</protein>
<dbReference type="Gene3D" id="3.40.50.2000">
    <property type="entry name" value="Glycogen Phosphorylase B"/>
    <property type="match status" value="1"/>
</dbReference>
<keyword evidence="2" id="KW-0808">Transferase</keyword>
<organism evidence="2 3">
    <name type="scientific">Rhodoblastus acidophilus</name>
    <name type="common">Rhodopseudomonas acidophila</name>
    <dbReference type="NCBI Taxonomy" id="1074"/>
    <lineage>
        <taxon>Bacteria</taxon>
        <taxon>Pseudomonadati</taxon>
        <taxon>Pseudomonadota</taxon>
        <taxon>Alphaproteobacteria</taxon>
        <taxon>Hyphomicrobiales</taxon>
        <taxon>Rhodoblastaceae</taxon>
        <taxon>Rhodoblastus</taxon>
    </lineage>
</organism>
<evidence type="ECO:0000313" key="2">
    <source>
        <dbReference type="EMBL" id="SNB51137.1"/>
    </source>
</evidence>
<dbReference type="Pfam" id="PF13692">
    <property type="entry name" value="Glyco_trans_1_4"/>
    <property type="match status" value="1"/>
</dbReference>